<sequence length="104" mass="12364">MRRYPVRDAIMRRAIYHRGRSHIVSTSESHEGDLIIQRYDWSNWRVGLLQCLYLLKGARHVEDKVEQRIVGPLAGSAMISQRWDFREVIDFLLSLRESVRRKRG</sequence>
<dbReference type="EMBL" id="AMZH03009342">
    <property type="protein sequence ID" value="RRT57067.1"/>
    <property type="molecule type" value="Genomic_DNA"/>
</dbReference>
<protein>
    <submittedName>
        <fullName evidence="1">Uncharacterized protein</fullName>
    </submittedName>
</protein>
<proteinExistence type="predicted"/>
<organism evidence="1 2">
    <name type="scientific">Ensete ventricosum</name>
    <name type="common">Abyssinian banana</name>
    <name type="synonym">Musa ensete</name>
    <dbReference type="NCBI Taxonomy" id="4639"/>
    <lineage>
        <taxon>Eukaryota</taxon>
        <taxon>Viridiplantae</taxon>
        <taxon>Streptophyta</taxon>
        <taxon>Embryophyta</taxon>
        <taxon>Tracheophyta</taxon>
        <taxon>Spermatophyta</taxon>
        <taxon>Magnoliopsida</taxon>
        <taxon>Liliopsida</taxon>
        <taxon>Zingiberales</taxon>
        <taxon>Musaceae</taxon>
        <taxon>Ensete</taxon>
    </lineage>
</organism>
<dbReference type="Proteomes" id="UP000287651">
    <property type="component" value="Unassembled WGS sequence"/>
</dbReference>
<reference evidence="1 2" key="1">
    <citation type="journal article" date="2014" name="Agronomy (Basel)">
        <title>A Draft Genome Sequence for Ensete ventricosum, the Drought-Tolerant Tree Against Hunger.</title>
        <authorList>
            <person name="Harrison J."/>
            <person name="Moore K.A."/>
            <person name="Paszkiewicz K."/>
            <person name="Jones T."/>
            <person name="Grant M."/>
            <person name="Ambacheew D."/>
            <person name="Muzemil S."/>
            <person name="Studholme D.J."/>
        </authorList>
    </citation>
    <scope>NUCLEOTIDE SEQUENCE [LARGE SCALE GENOMIC DNA]</scope>
</reference>
<comment type="caution">
    <text evidence="1">The sequence shown here is derived from an EMBL/GenBank/DDBJ whole genome shotgun (WGS) entry which is preliminary data.</text>
</comment>
<accession>A0A426YZA2</accession>
<evidence type="ECO:0000313" key="1">
    <source>
        <dbReference type="EMBL" id="RRT57067.1"/>
    </source>
</evidence>
<dbReference type="AlphaFoldDB" id="A0A426YZA2"/>
<evidence type="ECO:0000313" key="2">
    <source>
        <dbReference type="Proteomes" id="UP000287651"/>
    </source>
</evidence>
<name>A0A426YZA2_ENSVE</name>
<gene>
    <name evidence="1" type="ORF">B296_00011748</name>
</gene>